<evidence type="ECO:0000313" key="7">
    <source>
        <dbReference type="Proteomes" id="UP000656042"/>
    </source>
</evidence>
<evidence type="ECO:0000256" key="3">
    <source>
        <dbReference type="ARBA" id="ARBA00022741"/>
    </source>
</evidence>
<comment type="caution">
    <text evidence="6">The sequence shown here is derived from an EMBL/GenBank/DDBJ whole genome shotgun (WGS) entry which is preliminary data.</text>
</comment>
<dbReference type="EMBL" id="BMMX01000035">
    <property type="protein sequence ID" value="GGL10948.1"/>
    <property type="molecule type" value="Genomic_DNA"/>
</dbReference>
<dbReference type="PANTHER" id="PTHR40392:SF1">
    <property type="entry name" value="2-PHOSPHO-L-LACTATE GUANYLYLTRANSFERASE"/>
    <property type="match status" value="1"/>
</dbReference>
<keyword evidence="7" id="KW-1185">Reference proteome</keyword>
<dbReference type="Gene3D" id="3.90.550.10">
    <property type="entry name" value="Spore Coat Polysaccharide Biosynthesis Protein SpsA, Chain A"/>
    <property type="match status" value="1"/>
</dbReference>
<protein>
    <recommendedName>
        <fullName evidence="5">Phosphoenolpyruvate guanylyltransferase</fullName>
        <shortName evidence="5">PEP guanylyltransferase</shortName>
        <ecNumber evidence="5">2.7.7.105</ecNumber>
    </recommendedName>
</protein>
<name>A0A8J3C2X3_9ACTN</name>
<dbReference type="GO" id="GO:0043814">
    <property type="term" value="F:phospholactate guanylyltransferase activity"/>
    <property type="evidence" value="ECO:0007669"/>
    <property type="project" value="InterPro"/>
</dbReference>
<keyword evidence="4 5" id="KW-0342">GTP-binding</keyword>
<dbReference type="AlphaFoldDB" id="A0A8J3C2X3"/>
<keyword evidence="3 5" id="KW-0547">Nucleotide-binding</keyword>
<dbReference type="Pfam" id="PF01983">
    <property type="entry name" value="CofC"/>
    <property type="match status" value="1"/>
</dbReference>
<dbReference type="NCBIfam" id="TIGR03552">
    <property type="entry name" value="F420_cofC"/>
    <property type="match status" value="1"/>
</dbReference>
<evidence type="ECO:0000256" key="4">
    <source>
        <dbReference type="ARBA" id="ARBA00023134"/>
    </source>
</evidence>
<keyword evidence="2 5" id="KW-0548">Nucleotidyltransferase</keyword>
<accession>A0A8J3C2X3</accession>
<dbReference type="HAMAP" id="MF_02114">
    <property type="entry name" value="CofC"/>
    <property type="match status" value="1"/>
</dbReference>
<dbReference type="Proteomes" id="UP000656042">
    <property type="component" value="Unassembled WGS sequence"/>
</dbReference>
<reference evidence="6" key="1">
    <citation type="journal article" date="2014" name="Int. J. Syst. Evol. Microbiol.">
        <title>Complete genome sequence of Corynebacterium casei LMG S-19264T (=DSM 44701T), isolated from a smear-ripened cheese.</title>
        <authorList>
            <consortium name="US DOE Joint Genome Institute (JGI-PGF)"/>
            <person name="Walter F."/>
            <person name="Albersmeier A."/>
            <person name="Kalinowski J."/>
            <person name="Ruckert C."/>
        </authorList>
    </citation>
    <scope>NUCLEOTIDE SEQUENCE</scope>
    <source>
        <strain evidence="6">CGMCC 4.7299</strain>
    </source>
</reference>
<dbReference type="InterPro" id="IPR002835">
    <property type="entry name" value="CofC"/>
</dbReference>
<comment type="function">
    <text evidence="5">Guanylyltransferase that catalyzes the activation of phosphoenolpyruvate (PEP) as enolpyruvoyl-2-diphospho-5'-guanosine, via the condensation of PEP with GTP. It is involved in the biosynthesis of coenzyme F420, a hydride carrier cofactor.</text>
</comment>
<evidence type="ECO:0000256" key="1">
    <source>
        <dbReference type="ARBA" id="ARBA00022679"/>
    </source>
</evidence>
<feature type="binding site" evidence="5">
    <location>
        <position position="160"/>
    </location>
    <ligand>
        <name>phosphoenolpyruvate</name>
        <dbReference type="ChEBI" id="CHEBI:58702"/>
    </ligand>
</feature>
<evidence type="ECO:0000256" key="5">
    <source>
        <dbReference type="HAMAP-Rule" id="MF_02114"/>
    </source>
</evidence>
<gene>
    <name evidence="6" type="primary">cofC</name>
    <name evidence="5" type="synonym">fbiD</name>
    <name evidence="6" type="ORF">GCM10012284_52070</name>
</gene>
<dbReference type="PANTHER" id="PTHR40392">
    <property type="entry name" value="2-PHOSPHO-L-LACTATE GUANYLYLTRANSFERASE"/>
    <property type="match status" value="1"/>
</dbReference>
<dbReference type="SUPFAM" id="SSF53448">
    <property type="entry name" value="Nucleotide-diphospho-sugar transferases"/>
    <property type="match status" value="1"/>
</dbReference>
<comment type="pathway">
    <text evidence="5">Cofactor biosynthesis; coenzyme F420 biosynthesis.</text>
</comment>
<evidence type="ECO:0000256" key="2">
    <source>
        <dbReference type="ARBA" id="ARBA00022695"/>
    </source>
</evidence>
<dbReference type="GO" id="GO:0005525">
    <property type="term" value="F:GTP binding"/>
    <property type="evidence" value="ECO:0007669"/>
    <property type="project" value="UniProtKB-KW"/>
</dbReference>
<proteinExistence type="inferred from homology"/>
<reference evidence="6" key="2">
    <citation type="submission" date="2020-09" db="EMBL/GenBank/DDBJ databases">
        <authorList>
            <person name="Sun Q."/>
            <person name="Zhou Y."/>
        </authorList>
    </citation>
    <scope>NUCLEOTIDE SEQUENCE</scope>
    <source>
        <strain evidence="6">CGMCC 4.7299</strain>
    </source>
</reference>
<feature type="binding site" evidence="5">
    <location>
        <position position="157"/>
    </location>
    <ligand>
        <name>phosphoenolpyruvate</name>
        <dbReference type="ChEBI" id="CHEBI:58702"/>
    </ligand>
</feature>
<keyword evidence="1 5" id="KW-0808">Transferase</keyword>
<organism evidence="6 7">
    <name type="scientific">Mangrovihabitans endophyticus</name>
    <dbReference type="NCBI Taxonomy" id="1751298"/>
    <lineage>
        <taxon>Bacteria</taxon>
        <taxon>Bacillati</taxon>
        <taxon>Actinomycetota</taxon>
        <taxon>Actinomycetes</taxon>
        <taxon>Micromonosporales</taxon>
        <taxon>Micromonosporaceae</taxon>
        <taxon>Mangrovihabitans</taxon>
    </lineage>
</organism>
<dbReference type="UniPathway" id="UPA00071"/>
<comment type="catalytic activity">
    <reaction evidence="5">
        <text>phosphoenolpyruvate + GTP + H(+) = enolpyruvoyl-2-diphospho-5'-guanosine + diphosphate</text>
        <dbReference type="Rhea" id="RHEA:30519"/>
        <dbReference type="ChEBI" id="CHEBI:15378"/>
        <dbReference type="ChEBI" id="CHEBI:33019"/>
        <dbReference type="ChEBI" id="CHEBI:37565"/>
        <dbReference type="ChEBI" id="CHEBI:58702"/>
        <dbReference type="ChEBI" id="CHEBI:143701"/>
        <dbReference type="EC" id="2.7.7.105"/>
    </reaction>
</comment>
<comment type="similarity">
    <text evidence="5">Belongs to the CofC family.</text>
</comment>
<evidence type="ECO:0000313" key="6">
    <source>
        <dbReference type="EMBL" id="GGL10948.1"/>
    </source>
</evidence>
<sequence>MTWTAVIPVKRLPVAKSRLRGAVAPDRHEELVLAMVQDTLAAVRACPAVRETLVITDDPAVSAAAGALGARTAPDAPDGGLNAAMRYGADELAGPAANRFTLTADLPALRDADLSAALEAGSASGAAPGRWFVPDAAGTGTVLLAAAAGARLDPRFGPGSAAAHARSGARAWPGDWPRLRQDVDTAADLRAVLALGPGPRTAALLRDLGRTGGRGSARRPAA</sequence>
<dbReference type="InterPro" id="IPR029044">
    <property type="entry name" value="Nucleotide-diphossugar_trans"/>
</dbReference>
<dbReference type="EC" id="2.7.7.105" evidence="5"/>
<dbReference type="GO" id="GO:0052645">
    <property type="term" value="P:F420-0 metabolic process"/>
    <property type="evidence" value="ECO:0007669"/>
    <property type="project" value="UniProtKB-UniRule"/>
</dbReference>
<feature type="binding site" evidence="5">
    <location>
        <position position="141"/>
    </location>
    <ligand>
        <name>phosphoenolpyruvate</name>
        <dbReference type="ChEBI" id="CHEBI:58702"/>
    </ligand>
</feature>